<evidence type="ECO:0000313" key="3">
    <source>
        <dbReference type="Proteomes" id="UP001180481"/>
    </source>
</evidence>
<dbReference type="InterPro" id="IPR014922">
    <property type="entry name" value="YdhG-like"/>
</dbReference>
<dbReference type="RefSeq" id="WP_309531643.1">
    <property type="nucleotide sequence ID" value="NZ_CP133721.1"/>
</dbReference>
<feature type="domain" description="YdhG-like" evidence="1">
    <location>
        <begin position="7"/>
        <end position="103"/>
    </location>
</feature>
<reference evidence="2" key="1">
    <citation type="submission" date="2023-09" db="EMBL/GenBank/DDBJ databases">
        <title>Flavobacterium sp. 20NA77.7 isolated from freshwater.</title>
        <authorList>
            <person name="Le V."/>
            <person name="Ko S.-R."/>
            <person name="Ahn C.-Y."/>
            <person name="Oh H.-M."/>
        </authorList>
    </citation>
    <scope>NUCLEOTIDE SEQUENCE</scope>
    <source>
        <strain evidence="2">20NA77.7</strain>
    </source>
</reference>
<gene>
    <name evidence="2" type="ORF">RF683_07125</name>
</gene>
<keyword evidence="3" id="KW-1185">Reference proteome</keyword>
<accession>A0ABY9R8H3</accession>
<dbReference type="Pfam" id="PF13376">
    <property type="entry name" value="OmdA"/>
    <property type="match status" value="1"/>
</dbReference>
<protein>
    <submittedName>
        <fullName evidence="2">DUF1801 domain-containing protein</fullName>
    </submittedName>
</protein>
<sequence length="186" mass="21670">MDKTNQWQKEIDYLEAIISKMPLLKTIKWGTSVYTLNNQNVIGVSGFKSYVGLWFYKGVFLSDKKKLLINAQEGVTKSLRQMRFKSINEIDEAVLIDYITEAIEIEKAGLTIPKTKKEYKIPTLLLQAFEENKDLELAFLQFAKYKQNDFIEYIDSAKQEKTKIDRLEKIKPMILSNIGLNDKFKK</sequence>
<proteinExistence type="predicted"/>
<dbReference type="EMBL" id="CP133721">
    <property type="protein sequence ID" value="WMW77266.1"/>
    <property type="molecule type" value="Genomic_DNA"/>
</dbReference>
<evidence type="ECO:0000313" key="2">
    <source>
        <dbReference type="EMBL" id="WMW77266.1"/>
    </source>
</evidence>
<dbReference type="Pfam" id="PF08818">
    <property type="entry name" value="DUF1801"/>
    <property type="match status" value="1"/>
</dbReference>
<name>A0ABY9R8H3_9FLAO</name>
<evidence type="ECO:0000259" key="1">
    <source>
        <dbReference type="Pfam" id="PF08818"/>
    </source>
</evidence>
<dbReference type="Proteomes" id="UP001180481">
    <property type="component" value="Chromosome"/>
</dbReference>
<organism evidence="2 3">
    <name type="scientific">Flavobacterium nakdongensis</name>
    <dbReference type="NCBI Taxonomy" id="3073563"/>
    <lineage>
        <taxon>Bacteria</taxon>
        <taxon>Pseudomonadati</taxon>
        <taxon>Bacteroidota</taxon>
        <taxon>Flavobacteriia</taxon>
        <taxon>Flavobacteriales</taxon>
        <taxon>Flavobacteriaceae</taxon>
        <taxon>Flavobacterium</taxon>
    </lineage>
</organism>
<dbReference type="SUPFAM" id="SSF159888">
    <property type="entry name" value="YdhG-like"/>
    <property type="match status" value="1"/>
</dbReference>
<dbReference type="Gene3D" id="3.90.1150.200">
    <property type="match status" value="1"/>
</dbReference>